<organism evidence="2 3">
    <name type="scientific">Morella rubra</name>
    <name type="common">Chinese bayberry</name>
    <dbReference type="NCBI Taxonomy" id="262757"/>
    <lineage>
        <taxon>Eukaryota</taxon>
        <taxon>Viridiplantae</taxon>
        <taxon>Streptophyta</taxon>
        <taxon>Embryophyta</taxon>
        <taxon>Tracheophyta</taxon>
        <taxon>Spermatophyta</taxon>
        <taxon>Magnoliopsida</taxon>
        <taxon>eudicotyledons</taxon>
        <taxon>Gunneridae</taxon>
        <taxon>Pentapetalae</taxon>
        <taxon>rosids</taxon>
        <taxon>fabids</taxon>
        <taxon>Fagales</taxon>
        <taxon>Myricaceae</taxon>
        <taxon>Morella</taxon>
    </lineage>
</organism>
<dbReference type="SUPFAM" id="SSF117856">
    <property type="entry name" value="AF0104/ALDC/Ptd012-like"/>
    <property type="match status" value="1"/>
</dbReference>
<evidence type="ECO:0000313" key="2">
    <source>
        <dbReference type="EMBL" id="KAB1227325.1"/>
    </source>
</evidence>
<reference evidence="2 3" key="1">
    <citation type="journal article" date="2019" name="Plant Biotechnol. J.">
        <title>The red bayberry genome and genetic basis of sex determination.</title>
        <authorList>
            <person name="Jia H.M."/>
            <person name="Jia H.J."/>
            <person name="Cai Q.L."/>
            <person name="Wang Y."/>
            <person name="Zhao H.B."/>
            <person name="Yang W.F."/>
            <person name="Wang G.Y."/>
            <person name="Li Y.H."/>
            <person name="Zhan D.L."/>
            <person name="Shen Y.T."/>
            <person name="Niu Q.F."/>
            <person name="Chang L."/>
            <person name="Qiu J."/>
            <person name="Zhao L."/>
            <person name="Xie H.B."/>
            <person name="Fu W.Y."/>
            <person name="Jin J."/>
            <person name="Li X.W."/>
            <person name="Jiao Y."/>
            <person name="Zhou C.C."/>
            <person name="Tu T."/>
            <person name="Chai C.Y."/>
            <person name="Gao J.L."/>
            <person name="Fan L.J."/>
            <person name="van de Weg E."/>
            <person name="Wang J.Y."/>
            <person name="Gao Z.S."/>
        </authorList>
    </citation>
    <scope>NUCLEOTIDE SEQUENCE [LARGE SCALE GENOMIC DNA]</scope>
    <source>
        <tissue evidence="2">Leaves</tissue>
    </source>
</reference>
<dbReference type="OrthoDB" id="1742671at2759"/>
<dbReference type="EMBL" id="RXIC02000019">
    <property type="protein sequence ID" value="KAB1227325.1"/>
    <property type="molecule type" value="Genomic_DNA"/>
</dbReference>
<keyword evidence="1" id="KW-0539">Nucleus</keyword>
<comment type="function">
    <text evidence="1">Transcription factor that specifically binds AT-rich DNA sequences related to the nuclear matrix attachment regions (MARs).</text>
</comment>
<dbReference type="GO" id="GO:0005634">
    <property type="term" value="C:nucleus"/>
    <property type="evidence" value="ECO:0007669"/>
    <property type="project" value="UniProtKB-SubCell"/>
</dbReference>
<dbReference type="InterPro" id="IPR039605">
    <property type="entry name" value="AHL"/>
</dbReference>
<keyword evidence="1" id="KW-0238">DNA-binding</keyword>
<accession>A0A6A1WPV5</accession>
<sequence>MESEEEHKECVVEQWAAEVFQEPELRGRRLKKCKVYGTKVGESSSYSRPESGLPKSALAGGDFTAHVMIVQTSEDVGSKIASFSPDGPRSVCVLSATGELSSVVIGPSNSSDGTSIRYEACPNYTFLIFLTMRFSFLTALVRLLDLKGFYAFVKISYLFCSTVPIVKPILTPHAFRKKGRKKESSSSVDEPLN</sequence>
<evidence type="ECO:0000313" key="3">
    <source>
        <dbReference type="Proteomes" id="UP000516437"/>
    </source>
</evidence>
<dbReference type="GO" id="GO:0003680">
    <property type="term" value="F:minor groove of adenine-thymine-rich DNA binding"/>
    <property type="evidence" value="ECO:0007669"/>
    <property type="project" value="UniProtKB-UniRule"/>
</dbReference>
<comment type="domain">
    <text evidence="1">The PPC domain mediates interactions between AHL proteins.</text>
</comment>
<comment type="subcellular location">
    <subcellularLocation>
        <location evidence="1">Nucleus</location>
    </subcellularLocation>
</comment>
<gene>
    <name evidence="2" type="ORF">CJ030_MR1G000265</name>
</gene>
<name>A0A6A1WPV5_9ROSI</name>
<dbReference type="PANTHER" id="PTHR31500">
    <property type="entry name" value="AT-HOOK MOTIF NUCLEAR-LOCALIZED PROTEIN 9"/>
    <property type="match status" value="1"/>
</dbReference>
<protein>
    <recommendedName>
        <fullName evidence="1">AT-hook motif nuclear-localized protein</fullName>
    </recommendedName>
</protein>
<keyword evidence="1" id="KW-0805">Transcription regulation</keyword>
<proteinExistence type="predicted"/>
<comment type="caution">
    <text evidence="2">The sequence shown here is derived from an EMBL/GenBank/DDBJ whole genome shotgun (WGS) entry which is preliminary data.</text>
</comment>
<keyword evidence="1" id="KW-0804">Transcription</keyword>
<dbReference type="Proteomes" id="UP000516437">
    <property type="component" value="Chromosome 1"/>
</dbReference>
<dbReference type="AlphaFoldDB" id="A0A6A1WPV5"/>
<dbReference type="PANTHER" id="PTHR31500:SF45">
    <property type="entry name" value="AT-HOOK MOTIF NUCLEAR-LOCALIZED PROTEIN"/>
    <property type="match status" value="1"/>
</dbReference>
<evidence type="ECO:0000256" key="1">
    <source>
        <dbReference type="RuleBase" id="RU367031"/>
    </source>
</evidence>
<keyword evidence="3" id="KW-1185">Reference proteome</keyword>